<sequence length="111" mass="12528">MYITGIARKLIVQVAVAFIHAGFDSAVDHIVFAVDKLICFAQMVPLSVCCEWSQSQFCRAVGLNKRVADQNPVVDTKQHFLFQNYPTHLIKQSHRGFGVKIDQVFMSFGRP</sequence>
<dbReference type="EMBL" id="VSSQ01102802">
    <property type="protein sequence ID" value="MPN44011.1"/>
    <property type="molecule type" value="Genomic_DNA"/>
</dbReference>
<reference evidence="1" key="1">
    <citation type="submission" date="2019-08" db="EMBL/GenBank/DDBJ databases">
        <authorList>
            <person name="Kucharzyk K."/>
            <person name="Murdoch R.W."/>
            <person name="Higgins S."/>
            <person name="Loffler F."/>
        </authorList>
    </citation>
    <scope>NUCLEOTIDE SEQUENCE</scope>
</reference>
<organism evidence="1">
    <name type="scientific">bioreactor metagenome</name>
    <dbReference type="NCBI Taxonomy" id="1076179"/>
    <lineage>
        <taxon>unclassified sequences</taxon>
        <taxon>metagenomes</taxon>
        <taxon>ecological metagenomes</taxon>
    </lineage>
</organism>
<evidence type="ECO:0000313" key="1">
    <source>
        <dbReference type="EMBL" id="MPN44011.1"/>
    </source>
</evidence>
<accession>A0A645HY88</accession>
<comment type="caution">
    <text evidence="1">The sequence shown here is derived from an EMBL/GenBank/DDBJ whole genome shotgun (WGS) entry which is preliminary data.</text>
</comment>
<dbReference type="AlphaFoldDB" id="A0A645HY88"/>
<proteinExistence type="predicted"/>
<name>A0A645HY88_9ZZZZ</name>
<protein>
    <submittedName>
        <fullName evidence="1">Uncharacterized protein</fullName>
    </submittedName>
</protein>
<gene>
    <name evidence="1" type="ORF">SDC9_191572</name>
</gene>